<feature type="region of interest" description="Disordered" evidence="1">
    <location>
        <begin position="290"/>
        <end position="321"/>
    </location>
</feature>
<evidence type="ECO:0000313" key="2">
    <source>
        <dbReference type="EMBL" id="KAJ7033290.1"/>
    </source>
</evidence>
<dbReference type="Proteomes" id="UP001218188">
    <property type="component" value="Unassembled WGS sequence"/>
</dbReference>
<reference evidence="2" key="1">
    <citation type="submission" date="2023-03" db="EMBL/GenBank/DDBJ databases">
        <title>Massive genome expansion in bonnet fungi (Mycena s.s.) driven by repeated elements and novel gene families across ecological guilds.</title>
        <authorList>
            <consortium name="Lawrence Berkeley National Laboratory"/>
            <person name="Harder C.B."/>
            <person name="Miyauchi S."/>
            <person name="Viragh M."/>
            <person name="Kuo A."/>
            <person name="Thoen E."/>
            <person name="Andreopoulos B."/>
            <person name="Lu D."/>
            <person name="Skrede I."/>
            <person name="Drula E."/>
            <person name="Henrissat B."/>
            <person name="Morin E."/>
            <person name="Kohler A."/>
            <person name="Barry K."/>
            <person name="LaButti K."/>
            <person name="Morin E."/>
            <person name="Salamov A."/>
            <person name="Lipzen A."/>
            <person name="Mereny Z."/>
            <person name="Hegedus B."/>
            <person name="Baldrian P."/>
            <person name="Stursova M."/>
            <person name="Weitz H."/>
            <person name="Taylor A."/>
            <person name="Grigoriev I.V."/>
            <person name="Nagy L.G."/>
            <person name="Martin F."/>
            <person name="Kauserud H."/>
        </authorList>
    </citation>
    <scope>NUCLEOTIDE SEQUENCE</scope>
    <source>
        <strain evidence="2">CBHHK200</strain>
    </source>
</reference>
<feature type="compositionally biased region" description="Basic and acidic residues" evidence="1">
    <location>
        <begin position="301"/>
        <end position="317"/>
    </location>
</feature>
<organism evidence="2 3">
    <name type="scientific">Mycena alexandri</name>
    <dbReference type="NCBI Taxonomy" id="1745969"/>
    <lineage>
        <taxon>Eukaryota</taxon>
        <taxon>Fungi</taxon>
        <taxon>Dikarya</taxon>
        <taxon>Basidiomycota</taxon>
        <taxon>Agaricomycotina</taxon>
        <taxon>Agaricomycetes</taxon>
        <taxon>Agaricomycetidae</taxon>
        <taxon>Agaricales</taxon>
        <taxon>Marasmiineae</taxon>
        <taxon>Mycenaceae</taxon>
        <taxon>Mycena</taxon>
    </lineage>
</organism>
<comment type="caution">
    <text evidence="2">The sequence shown here is derived from an EMBL/GenBank/DDBJ whole genome shotgun (WGS) entry which is preliminary data.</text>
</comment>
<dbReference type="AlphaFoldDB" id="A0AAD6X2I0"/>
<name>A0AAD6X2I0_9AGAR</name>
<feature type="region of interest" description="Disordered" evidence="1">
    <location>
        <begin position="472"/>
        <end position="518"/>
    </location>
</feature>
<protein>
    <submittedName>
        <fullName evidence="2">Uncharacterized protein</fullName>
    </submittedName>
</protein>
<gene>
    <name evidence="2" type="ORF">C8F04DRAFT_1184270</name>
</gene>
<evidence type="ECO:0000256" key="1">
    <source>
        <dbReference type="SAM" id="MobiDB-lite"/>
    </source>
</evidence>
<accession>A0AAD6X2I0</accession>
<feature type="region of interest" description="Disordered" evidence="1">
    <location>
        <begin position="208"/>
        <end position="227"/>
    </location>
</feature>
<evidence type="ECO:0000313" key="3">
    <source>
        <dbReference type="Proteomes" id="UP001218188"/>
    </source>
</evidence>
<proteinExistence type="predicted"/>
<feature type="compositionally biased region" description="Basic residues" evidence="1">
    <location>
        <begin position="503"/>
        <end position="518"/>
    </location>
</feature>
<keyword evidence="3" id="KW-1185">Reference proteome</keyword>
<dbReference type="EMBL" id="JARJCM010000066">
    <property type="protein sequence ID" value="KAJ7033290.1"/>
    <property type="molecule type" value="Genomic_DNA"/>
</dbReference>
<sequence length="518" mass="57355">MGGRGRCAAKTVGANHKSPCRRRIPWVFLLTERQDGSAILQVATCAKERRETGVQLASTSSPESLLYSNTCIFSVVQTDAVKLILLSPTPKKKGYVGFHPRKTDFGWIYSNTTMPPNPPSPDTRAMAPIPKIIATMQPRRAGASDSEPQIEPPLAIRALRSKNPAMYAEMIAQKMTLHRDYNSIKCVSQKCKACNTFYDHIDAKRQKRRLKSASDHEGQGADTNPTLKLGESAVDVTFNLQKVLGYLSTIDTMEELVGVAAATELSTCKRKLLEIETTNKQLEGQLKALRRQLNSQTSRKRPAEEDIDPRANKRSPESDGVATATLPISAADLANPDGVWDTLHNMPRPGPEDNYILLAQWLQHREVQNFPGILLKAPHFTVDLRDPRGHQQLTPCDFPGSADEVDRLSKHEVATLLAKRGLTVVDADDLWQFCHRYVRAEFHAIGEGKSDFQEADFVEILTSEETAIKLRGLPPGLKPPQEDIYPRTVPGHRRPPASGGTGKFKKFGGRHHGKRGGT</sequence>